<comment type="caution">
    <text evidence="2">The sequence shown here is derived from an EMBL/GenBank/DDBJ whole genome shotgun (WGS) entry which is preliminary data.</text>
</comment>
<gene>
    <name evidence="2" type="ORF">BCR34DRAFT_599770</name>
</gene>
<keyword evidence="1" id="KW-0812">Transmembrane</keyword>
<keyword evidence="1" id="KW-1133">Transmembrane helix</keyword>
<name>A0A1Y1ZTP8_9PLEO</name>
<dbReference type="Proteomes" id="UP000193144">
    <property type="component" value="Unassembled WGS sequence"/>
</dbReference>
<dbReference type="AlphaFoldDB" id="A0A1Y1ZTP8"/>
<keyword evidence="1" id="KW-0472">Membrane</keyword>
<keyword evidence="3" id="KW-1185">Reference proteome</keyword>
<sequence>MIRLHTRSAITRNISGDGYLMAIALMLSIIISGFVLNRLNYGLGNISGTSL</sequence>
<organism evidence="2 3">
    <name type="scientific">Clohesyomyces aquaticus</name>
    <dbReference type="NCBI Taxonomy" id="1231657"/>
    <lineage>
        <taxon>Eukaryota</taxon>
        <taxon>Fungi</taxon>
        <taxon>Dikarya</taxon>
        <taxon>Ascomycota</taxon>
        <taxon>Pezizomycotina</taxon>
        <taxon>Dothideomycetes</taxon>
        <taxon>Pleosporomycetidae</taxon>
        <taxon>Pleosporales</taxon>
        <taxon>Lindgomycetaceae</taxon>
        <taxon>Clohesyomyces</taxon>
    </lineage>
</organism>
<proteinExistence type="predicted"/>
<accession>A0A1Y1ZTP8</accession>
<dbReference type="EMBL" id="MCFA01000040">
    <property type="protein sequence ID" value="ORY13598.1"/>
    <property type="molecule type" value="Genomic_DNA"/>
</dbReference>
<evidence type="ECO:0000313" key="3">
    <source>
        <dbReference type="Proteomes" id="UP000193144"/>
    </source>
</evidence>
<protein>
    <submittedName>
        <fullName evidence="2">Uncharacterized protein</fullName>
    </submittedName>
</protein>
<feature type="transmembrane region" description="Helical" evidence="1">
    <location>
        <begin position="20"/>
        <end position="41"/>
    </location>
</feature>
<evidence type="ECO:0000313" key="2">
    <source>
        <dbReference type="EMBL" id="ORY13598.1"/>
    </source>
</evidence>
<evidence type="ECO:0000256" key="1">
    <source>
        <dbReference type="SAM" id="Phobius"/>
    </source>
</evidence>
<reference evidence="2 3" key="1">
    <citation type="submission" date="2016-07" db="EMBL/GenBank/DDBJ databases">
        <title>Pervasive Adenine N6-methylation of Active Genes in Fungi.</title>
        <authorList>
            <consortium name="DOE Joint Genome Institute"/>
            <person name="Mondo S.J."/>
            <person name="Dannebaum R.O."/>
            <person name="Kuo R.C."/>
            <person name="Labutti K."/>
            <person name="Haridas S."/>
            <person name="Kuo A."/>
            <person name="Salamov A."/>
            <person name="Ahrendt S.R."/>
            <person name="Lipzen A."/>
            <person name="Sullivan W."/>
            <person name="Andreopoulos W.B."/>
            <person name="Clum A."/>
            <person name="Lindquist E."/>
            <person name="Daum C."/>
            <person name="Ramamoorthy G.K."/>
            <person name="Gryganskyi A."/>
            <person name="Culley D."/>
            <person name="Magnuson J.K."/>
            <person name="James T.Y."/>
            <person name="O'Malley M.A."/>
            <person name="Stajich J.E."/>
            <person name="Spatafora J.W."/>
            <person name="Visel A."/>
            <person name="Grigoriev I.V."/>
        </authorList>
    </citation>
    <scope>NUCLEOTIDE SEQUENCE [LARGE SCALE GENOMIC DNA]</scope>
    <source>
        <strain evidence="2 3">CBS 115471</strain>
    </source>
</reference>